<accession>A0AAW9R114</accession>
<reference evidence="1 2" key="1">
    <citation type="submission" date="2024-01" db="EMBL/GenBank/DDBJ databases">
        <title>Genomic insights into the taxonomy and metabolism of the cyanobacterium Pannus brasiliensis CCIBt3594.</title>
        <authorList>
            <person name="Machado M."/>
            <person name="Botero N.B."/>
            <person name="Andreote A.P.D."/>
            <person name="Feitosa A.M.T."/>
            <person name="Popin R."/>
            <person name="Sivonen K."/>
            <person name="Fiore M.F."/>
        </authorList>
    </citation>
    <scope>NUCLEOTIDE SEQUENCE [LARGE SCALE GENOMIC DNA]</scope>
    <source>
        <strain evidence="1 2">CCIBt3594</strain>
    </source>
</reference>
<name>A0AAW9R114_9CHRO</name>
<evidence type="ECO:0000313" key="2">
    <source>
        <dbReference type="Proteomes" id="UP001328733"/>
    </source>
</evidence>
<organism evidence="1 2">
    <name type="scientific">Pannus brasiliensis CCIBt3594</name>
    <dbReference type="NCBI Taxonomy" id="1427578"/>
    <lineage>
        <taxon>Bacteria</taxon>
        <taxon>Bacillati</taxon>
        <taxon>Cyanobacteriota</taxon>
        <taxon>Cyanophyceae</taxon>
        <taxon>Oscillatoriophycideae</taxon>
        <taxon>Chroococcales</taxon>
        <taxon>Microcystaceae</taxon>
        <taxon>Pannus</taxon>
    </lineage>
</organism>
<comment type="caution">
    <text evidence="1">The sequence shown here is derived from an EMBL/GenBank/DDBJ whole genome shotgun (WGS) entry which is preliminary data.</text>
</comment>
<proteinExistence type="predicted"/>
<keyword evidence="2" id="KW-1185">Reference proteome</keyword>
<sequence>MSADRAGNPCNPLFHARHPSMIHTSFDYHGWRVELIPETNGYSFRCWRAGTAEGITDGRIYATRERTLAVARQRADLESACLALLRFLNDLGGRSYYLTGDDRAALTDSLLEFARAGSLS</sequence>
<evidence type="ECO:0000313" key="1">
    <source>
        <dbReference type="EMBL" id="MEG3439439.1"/>
    </source>
</evidence>
<dbReference type="EMBL" id="JBAFSM010000048">
    <property type="protein sequence ID" value="MEG3439439.1"/>
    <property type="molecule type" value="Genomic_DNA"/>
</dbReference>
<protein>
    <submittedName>
        <fullName evidence="1">Uncharacterized protein</fullName>
    </submittedName>
</protein>
<dbReference type="AlphaFoldDB" id="A0AAW9R114"/>
<dbReference type="Proteomes" id="UP001328733">
    <property type="component" value="Unassembled WGS sequence"/>
</dbReference>
<gene>
    <name evidence="1" type="ORF">V0288_20095</name>
</gene>